<dbReference type="GO" id="GO:0003677">
    <property type="term" value="F:DNA binding"/>
    <property type="evidence" value="ECO:0007669"/>
    <property type="project" value="UniProtKB-KW"/>
</dbReference>
<keyword evidence="3" id="KW-0804">Transcription</keyword>
<name>A0A1X7DLW0_TRICW</name>
<evidence type="ECO:0000256" key="1">
    <source>
        <dbReference type="ARBA" id="ARBA00023015"/>
    </source>
</evidence>
<sequence length="219" mass="24272">MSLKATRTDQLRETIEEAIATGDLAPGAPLDEAQLMLRFGVSRTPLREAMLQLAATGMIEMRPRRGAVVAQVSLPRLIEMFEVMAELEALCGRQAARRMTAHELDELDAAHRACAAASDPDDYYRLNEHFHTLIYKASHNVFLCEQAIALHRRLRPYRRLQLRVKGRLSASLAEHERVLDALRAGDGEEAAAALRAHIVVQGERFSDLIAALALVGAQD</sequence>
<dbReference type="STRING" id="28094.SAMN06295900_103377"/>
<accession>A0A1X7DLW0</accession>
<dbReference type="InterPro" id="IPR008920">
    <property type="entry name" value="TF_FadR/GntR_C"/>
</dbReference>
<dbReference type="InterPro" id="IPR036388">
    <property type="entry name" value="WH-like_DNA-bd_sf"/>
</dbReference>
<dbReference type="Gene3D" id="1.10.10.10">
    <property type="entry name" value="Winged helix-like DNA-binding domain superfamily/Winged helix DNA-binding domain"/>
    <property type="match status" value="1"/>
</dbReference>
<dbReference type="Pfam" id="PF00392">
    <property type="entry name" value="GntR"/>
    <property type="match status" value="1"/>
</dbReference>
<evidence type="ECO:0000256" key="3">
    <source>
        <dbReference type="ARBA" id="ARBA00023163"/>
    </source>
</evidence>
<keyword evidence="6" id="KW-1185">Reference proteome</keyword>
<dbReference type="PANTHER" id="PTHR43537:SF49">
    <property type="entry name" value="TRANSCRIPTIONAL REGULATORY PROTEIN"/>
    <property type="match status" value="1"/>
</dbReference>
<dbReference type="InterPro" id="IPR036390">
    <property type="entry name" value="WH_DNA-bd_sf"/>
</dbReference>
<dbReference type="CDD" id="cd07377">
    <property type="entry name" value="WHTH_GntR"/>
    <property type="match status" value="1"/>
</dbReference>
<organism evidence="5 6">
    <name type="scientific">Trinickia caryophylli</name>
    <name type="common">Paraburkholderia caryophylli</name>
    <dbReference type="NCBI Taxonomy" id="28094"/>
    <lineage>
        <taxon>Bacteria</taxon>
        <taxon>Pseudomonadati</taxon>
        <taxon>Pseudomonadota</taxon>
        <taxon>Betaproteobacteria</taxon>
        <taxon>Burkholderiales</taxon>
        <taxon>Burkholderiaceae</taxon>
        <taxon>Trinickia</taxon>
    </lineage>
</organism>
<dbReference type="InterPro" id="IPR000524">
    <property type="entry name" value="Tscrpt_reg_HTH_GntR"/>
</dbReference>
<evidence type="ECO:0000259" key="4">
    <source>
        <dbReference type="PROSITE" id="PS50949"/>
    </source>
</evidence>
<gene>
    <name evidence="5" type="ORF">SAMN06295900_103377</name>
</gene>
<dbReference type="Pfam" id="PF07729">
    <property type="entry name" value="FCD"/>
    <property type="match status" value="1"/>
</dbReference>
<dbReference type="PANTHER" id="PTHR43537">
    <property type="entry name" value="TRANSCRIPTIONAL REGULATOR, GNTR FAMILY"/>
    <property type="match status" value="1"/>
</dbReference>
<reference evidence="6" key="1">
    <citation type="submission" date="2017-04" db="EMBL/GenBank/DDBJ databases">
        <authorList>
            <person name="Varghese N."/>
            <person name="Submissions S."/>
        </authorList>
    </citation>
    <scope>NUCLEOTIDE SEQUENCE [LARGE SCALE GENOMIC DNA]</scope>
    <source>
        <strain evidence="6">Ballard 720</strain>
    </source>
</reference>
<dbReference type="OrthoDB" id="5343379at2"/>
<evidence type="ECO:0000313" key="5">
    <source>
        <dbReference type="EMBL" id="SMF17744.1"/>
    </source>
</evidence>
<dbReference type="Proteomes" id="UP000192911">
    <property type="component" value="Unassembled WGS sequence"/>
</dbReference>
<dbReference type="SUPFAM" id="SSF46785">
    <property type="entry name" value="Winged helix' DNA-binding domain"/>
    <property type="match status" value="1"/>
</dbReference>
<evidence type="ECO:0000313" key="6">
    <source>
        <dbReference type="Proteomes" id="UP000192911"/>
    </source>
</evidence>
<dbReference type="SUPFAM" id="SSF48008">
    <property type="entry name" value="GntR ligand-binding domain-like"/>
    <property type="match status" value="1"/>
</dbReference>
<keyword evidence="2" id="KW-0238">DNA-binding</keyword>
<dbReference type="SMART" id="SM00895">
    <property type="entry name" value="FCD"/>
    <property type="match status" value="1"/>
</dbReference>
<keyword evidence="1" id="KW-0805">Transcription regulation</keyword>
<dbReference type="EMBL" id="FXAH01000003">
    <property type="protein sequence ID" value="SMF17744.1"/>
    <property type="molecule type" value="Genomic_DNA"/>
</dbReference>
<dbReference type="AlphaFoldDB" id="A0A1X7DLW0"/>
<dbReference type="Gene3D" id="1.20.120.530">
    <property type="entry name" value="GntR ligand-binding domain-like"/>
    <property type="match status" value="1"/>
</dbReference>
<feature type="domain" description="HTH gntR-type" evidence="4">
    <location>
        <begin position="5"/>
        <end position="72"/>
    </location>
</feature>
<proteinExistence type="predicted"/>
<dbReference type="GO" id="GO:0003700">
    <property type="term" value="F:DNA-binding transcription factor activity"/>
    <property type="evidence" value="ECO:0007669"/>
    <property type="project" value="InterPro"/>
</dbReference>
<dbReference type="RefSeq" id="WP_085226182.1">
    <property type="nucleotide sequence ID" value="NZ_BSQD01000003.1"/>
</dbReference>
<dbReference type="GeneID" id="95548413"/>
<dbReference type="InterPro" id="IPR011711">
    <property type="entry name" value="GntR_C"/>
</dbReference>
<dbReference type="SMART" id="SM00345">
    <property type="entry name" value="HTH_GNTR"/>
    <property type="match status" value="1"/>
</dbReference>
<evidence type="ECO:0000256" key="2">
    <source>
        <dbReference type="ARBA" id="ARBA00023125"/>
    </source>
</evidence>
<protein>
    <submittedName>
        <fullName evidence="5">Transcriptional regulator, GntR family</fullName>
    </submittedName>
</protein>
<dbReference type="PROSITE" id="PS50949">
    <property type="entry name" value="HTH_GNTR"/>
    <property type="match status" value="1"/>
</dbReference>